<feature type="transmembrane region" description="Helical" evidence="7">
    <location>
        <begin position="123"/>
        <end position="140"/>
    </location>
</feature>
<feature type="compositionally biased region" description="Low complexity" evidence="6">
    <location>
        <begin position="415"/>
        <end position="425"/>
    </location>
</feature>
<evidence type="ECO:0000256" key="7">
    <source>
        <dbReference type="SAM" id="Phobius"/>
    </source>
</evidence>
<keyword evidence="9" id="KW-1185">Reference proteome</keyword>
<feature type="transmembrane region" description="Helical" evidence="7">
    <location>
        <begin position="147"/>
        <end position="166"/>
    </location>
</feature>
<dbReference type="Pfam" id="PF13520">
    <property type="entry name" value="AA_permease_2"/>
    <property type="match status" value="1"/>
</dbReference>
<dbReference type="EMBL" id="JBEUKS010000001">
    <property type="protein sequence ID" value="MFC1436788.1"/>
    <property type="molecule type" value="Genomic_DNA"/>
</dbReference>
<dbReference type="PANTHER" id="PTHR42770">
    <property type="entry name" value="AMINO ACID TRANSPORTER-RELATED"/>
    <property type="match status" value="1"/>
</dbReference>
<evidence type="ECO:0000256" key="2">
    <source>
        <dbReference type="ARBA" id="ARBA00022475"/>
    </source>
</evidence>
<keyword evidence="5 7" id="KW-0472">Membrane</keyword>
<evidence type="ECO:0000256" key="5">
    <source>
        <dbReference type="ARBA" id="ARBA00023136"/>
    </source>
</evidence>
<feature type="transmembrane region" description="Helical" evidence="7">
    <location>
        <begin position="369"/>
        <end position="394"/>
    </location>
</feature>
<comment type="subcellular location">
    <subcellularLocation>
        <location evidence="1">Cell membrane</location>
        <topology evidence="1">Multi-pass membrane protein</topology>
    </subcellularLocation>
</comment>
<evidence type="ECO:0000313" key="8">
    <source>
        <dbReference type="EMBL" id="MFC1436788.1"/>
    </source>
</evidence>
<feature type="region of interest" description="Disordered" evidence="6">
    <location>
        <begin position="399"/>
        <end position="433"/>
    </location>
</feature>
<keyword evidence="4 7" id="KW-1133">Transmembrane helix</keyword>
<evidence type="ECO:0000256" key="1">
    <source>
        <dbReference type="ARBA" id="ARBA00004651"/>
    </source>
</evidence>
<comment type="caution">
    <text evidence="8">The sequence shown here is derived from an EMBL/GenBank/DDBJ whole genome shotgun (WGS) entry which is preliminary data.</text>
</comment>
<keyword evidence="2" id="KW-1003">Cell membrane</keyword>
<accession>A0ABV6XEV3</accession>
<organism evidence="8 9">
    <name type="scientific">Streptacidiphilus jeojiensis</name>
    <dbReference type="NCBI Taxonomy" id="3229225"/>
    <lineage>
        <taxon>Bacteria</taxon>
        <taxon>Bacillati</taxon>
        <taxon>Actinomycetota</taxon>
        <taxon>Actinomycetes</taxon>
        <taxon>Kitasatosporales</taxon>
        <taxon>Streptomycetaceae</taxon>
        <taxon>Streptacidiphilus</taxon>
    </lineage>
</organism>
<feature type="transmembrane region" description="Helical" evidence="7">
    <location>
        <begin position="263"/>
        <end position="290"/>
    </location>
</feature>
<name>A0ABV6XEV3_9ACTN</name>
<evidence type="ECO:0000313" key="9">
    <source>
        <dbReference type="Proteomes" id="UP001592581"/>
    </source>
</evidence>
<sequence>MTKTSDLSTVRGAALYIGALLGPSVLLLPGLAADLAGPASIIAWIGLLALSALLARVFTALGTLLPRSGGVAAYAEAGLGPRAGRAVGWSFLVGAVCGAPVVCLIGGSYVAAPFGGGRAMSETAAAALLAVVIALTLGGARATTTVQLLLVALLVVMIAVAVIGSAPSAHASNWTPFAPHGWSSLGSAASVLMLSFVGWEAIAPLVSRLGNPSRQLPRIILSAFAVTAVVYLALAFATVGVLGGRAGSAVPLADLLRVAVGPAGPVIAAATAVVLTLAATNAYLSGAAALAAELRAHRRPAGGRPSRGLQLGIFGTGAVLLGGSASGLVSTAQLVALPTTLFLTVYLGCTAAATRVLTGGTRVAAAVSCVAVAVVMAFAGWSLIGAAVVVGLGASARVRPRPRDTRPAGQASMQVPAPAGAVAEEAGVDHALD</sequence>
<dbReference type="InterPro" id="IPR002293">
    <property type="entry name" value="AA/rel_permease1"/>
</dbReference>
<evidence type="ECO:0000256" key="3">
    <source>
        <dbReference type="ARBA" id="ARBA00022692"/>
    </source>
</evidence>
<feature type="transmembrane region" description="Helical" evidence="7">
    <location>
        <begin position="335"/>
        <end position="357"/>
    </location>
</feature>
<feature type="transmembrane region" description="Helical" evidence="7">
    <location>
        <begin position="219"/>
        <end position="243"/>
    </location>
</feature>
<reference evidence="8 9" key="1">
    <citation type="submission" date="2024-06" db="EMBL/GenBank/DDBJ databases">
        <authorList>
            <person name="Lee S.D."/>
        </authorList>
    </citation>
    <scope>NUCLEOTIDE SEQUENCE [LARGE SCALE GENOMIC DNA]</scope>
    <source>
        <strain evidence="8 9">N1-10</strain>
    </source>
</reference>
<feature type="transmembrane region" description="Helical" evidence="7">
    <location>
        <begin position="86"/>
        <end position="111"/>
    </location>
</feature>
<dbReference type="PANTHER" id="PTHR42770:SF13">
    <property type="entry name" value="L-METHIONINE_BRANCHED-CHAIN AMINO ACID EXPORTER YJEH"/>
    <property type="match status" value="1"/>
</dbReference>
<protein>
    <submittedName>
        <fullName evidence="8">APC family permease</fullName>
    </submittedName>
</protein>
<feature type="transmembrane region" description="Helical" evidence="7">
    <location>
        <begin position="186"/>
        <end position="207"/>
    </location>
</feature>
<proteinExistence type="predicted"/>
<gene>
    <name evidence="8" type="ORF">ABUW04_00825</name>
</gene>
<evidence type="ECO:0000256" key="6">
    <source>
        <dbReference type="SAM" id="MobiDB-lite"/>
    </source>
</evidence>
<dbReference type="Proteomes" id="UP001592581">
    <property type="component" value="Unassembled WGS sequence"/>
</dbReference>
<dbReference type="RefSeq" id="WP_380561661.1">
    <property type="nucleotide sequence ID" value="NZ_JBEUKS010000001.1"/>
</dbReference>
<dbReference type="InterPro" id="IPR050367">
    <property type="entry name" value="APC_superfamily"/>
</dbReference>
<feature type="transmembrane region" description="Helical" evidence="7">
    <location>
        <begin position="311"/>
        <end position="329"/>
    </location>
</feature>
<dbReference type="Gene3D" id="1.20.1740.10">
    <property type="entry name" value="Amino acid/polyamine transporter I"/>
    <property type="match status" value="1"/>
</dbReference>
<feature type="transmembrane region" description="Helical" evidence="7">
    <location>
        <begin position="42"/>
        <end position="65"/>
    </location>
</feature>
<keyword evidence="3 7" id="KW-0812">Transmembrane</keyword>
<evidence type="ECO:0000256" key="4">
    <source>
        <dbReference type="ARBA" id="ARBA00022989"/>
    </source>
</evidence>